<feature type="transmembrane region" description="Helical" evidence="8">
    <location>
        <begin position="308"/>
        <end position="339"/>
    </location>
</feature>
<evidence type="ECO:0000256" key="7">
    <source>
        <dbReference type="ARBA" id="ARBA00023136"/>
    </source>
</evidence>
<evidence type="ECO:0000256" key="2">
    <source>
        <dbReference type="ARBA" id="ARBA00022448"/>
    </source>
</evidence>
<dbReference type="GO" id="GO:0005886">
    <property type="term" value="C:plasma membrane"/>
    <property type="evidence" value="ECO:0007669"/>
    <property type="project" value="UniProtKB-SubCell"/>
</dbReference>
<feature type="transmembrane region" description="Helical" evidence="8">
    <location>
        <begin position="169"/>
        <end position="188"/>
    </location>
</feature>
<evidence type="ECO:0000256" key="6">
    <source>
        <dbReference type="ARBA" id="ARBA00023065"/>
    </source>
</evidence>
<keyword evidence="5 8" id="KW-1133">Transmembrane helix</keyword>
<feature type="transmembrane region" description="Helical" evidence="8">
    <location>
        <begin position="84"/>
        <end position="108"/>
    </location>
</feature>
<evidence type="ECO:0000256" key="3">
    <source>
        <dbReference type="ARBA" id="ARBA00022475"/>
    </source>
</evidence>
<feature type="transmembrane region" description="Helical" evidence="8">
    <location>
        <begin position="235"/>
        <end position="258"/>
    </location>
</feature>
<dbReference type="EMBL" id="LJGU01000150">
    <property type="protein sequence ID" value="OEU95790.1"/>
    <property type="molecule type" value="Genomic_DNA"/>
</dbReference>
<gene>
    <name evidence="9" type="ORF">AN216_23200</name>
</gene>
<proteinExistence type="predicted"/>
<keyword evidence="10" id="KW-1185">Reference proteome</keyword>
<evidence type="ECO:0000256" key="4">
    <source>
        <dbReference type="ARBA" id="ARBA00022692"/>
    </source>
</evidence>
<evidence type="ECO:0000256" key="5">
    <source>
        <dbReference type="ARBA" id="ARBA00022989"/>
    </source>
</evidence>
<sequence>MPAERRIVVVTRQWPRFRHPAQVVVAGFATAIAIGTGLLMLPVARSGPGGAGALEALFTSTSAVCVTGLIVVDTPVYWSGFGQAVILGLIQVGGFGIMTFASLLVLLVSHRMGLKTRMTAAAETKTLGLGDVRTVVTGVVKVSLLLEAITALVLVLRFATAYDESWPRAVWLGVFHAVSAFNNAGFALRSDSLMGFVTDPWICLPIALAVIAGGLGFPVLFELRRRLRRPRGWSLHTKIVVWATGVFLLGGTVFITAVEWSNPATLGPLNTPGKLLAGFFQSVMPRTVGFNSVDISQMNPASWLGMDVLMFIGGASAGTAGGIKVTTFAVLAFVIYAEIRGEGAVNIFNRRLHGDLQRQALTVVLLSVAAVATSTMAFMVVTEYSLDQSLFEVISAFATVGLSTGITADLPSGLQLLLITLMFIGRLGPITIASALALRSRDRLYDLPEERPVIG</sequence>
<keyword evidence="6" id="KW-0406">Ion transport</keyword>
<accession>A0A1E7JWA9</accession>
<dbReference type="STRING" id="1075402.AN216_23200"/>
<dbReference type="Proteomes" id="UP000176101">
    <property type="component" value="Unassembled WGS sequence"/>
</dbReference>
<dbReference type="PANTHER" id="PTHR32024">
    <property type="entry name" value="TRK SYSTEM POTASSIUM UPTAKE PROTEIN TRKG-RELATED"/>
    <property type="match status" value="1"/>
</dbReference>
<reference evidence="9 10" key="1">
    <citation type="journal article" date="2016" name="Front. Microbiol.">
        <title>Comparative Genomics Analysis of Streptomyces Species Reveals Their Adaptation to the Marine Environment and Their Diversity at the Genomic Level.</title>
        <authorList>
            <person name="Tian X."/>
            <person name="Zhang Z."/>
            <person name="Yang T."/>
            <person name="Chen M."/>
            <person name="Li J."/>
            <person name="Chen F."/>
            <person name="Yang J."/>
            <person name="Li W."/>
            <person name="Zhang B."/>
            <person name="Zhang Z."/>
            <person name="Wu J."/>
            <person name="Zhang C."/>
            <person name="Long L."/>
            <person name="Xiao J."/>
        </authorList>
    </citation>
    <scope>NUCLEOTIDE SEQUENCE [LARGE SCALE GENOMIC DNA]</scope>
    <source>
        <strain evidence="9 10">SCSIO 02100</strain>
    </source>
</reference>
<comment type="caution">
    <text evidence="9">The sequence shown here is derived from an EMBL/GenBank/DDBJ whole genome shotgun (WGS) entry which is preliminary data.</text>
</comment>
<keyword evidence="3" id="KW-1003">Cell membrane</keyword>
<keyword evidence="2" id="KW-0813">Transport</keyword>
<feature type="transmembrane region" description="Helical" evidence="8">
    <location>
        <begin position="200"/>
        <end position="223"/>
    </location>
</feature>
<evidence type="ECO:0000256" key="1">
    <source>
        <dbReference type="ARBA" id="ARBA00004651"/>
    </source>
</evidence>
<dbReference type="Pfam" id="PF02386">
    <property type="entry name" value="TrkH"/>
    <property type="match status" value="1"/>
</dbReference>
<dbReference type="AlphaFoldDB" id="A0A1E7JWA9"/>
<dbReference type="InterPro" id="IPR003445">
    <property type="entry name" value="Cat_transpt"/>
</dbReference>
<dbReference type="PANTHER" id="PTHR32024:SF1">
    <property type="entry name" value="KTR SYSTEM POTASSIUM UPTAKE PROTEIN B"/>
    <property type="match status" value="1"/>
</dbReference>
<organism evidence="9 10">
    <name type="scientific">Streptomyces oceani</name>
    <dbReference type="NCBI Taxonomy" id="1075402"/>
    <lineage>
        <taxon>Bacteria</taxon>
        <taxon>Bacillati</taxon>
        <taxon>Actinomycetota</taxon>
        <taxon>Actinomycetes</taxon>
        <taxon>Kitasatosporales</taxon>
        <taxon>Streptomycetaceae</taxon>
        <taxon>Streptomyces</taxon>
    </lineage>
</organism>
<feature type="transmembrane region" description="Helical" evidence="8">
    <location>
        <begin position="416"/>
        <end position="438"/>
    </location>
</feature>
<dbReference type="GO" id="GO:0008324">
    <property type="term" value="F:monoatomic cation transmembrane transporter activity"/>
    <property type="evidence" value="ECO:0007669"/>
    <property type="project" value="InterPro"/>
</dbReference>
<feature type="transmembrane region" description="Helical" evidence="8">
    <location>
        <begin position="135"/>
        <end position="157"/>
    </location>
</feature>
<evidence type="ECO:0000313" key="10">
    <source>
        <dbReference type="Proteomes" id="UP000176101"/>
    </source>
</evidence>
<comment type="subcellular location">
    <subcellularLocation>
        <location evidence="1">Cell membrane</location>
        <topology evidence="1">Multi-pass membrane protein</topology>
    </subcellularLocation>
</comment>
<feature type="transmembrane region" description="Helical" evidence="8">
    <location>
        <begin position="53"/>
        <end position="72"/>
    </location>
</feature>
<keyword evidence="7 8" id="KW-0472">Membrane</keyword>
<feature type="transmembrane region" description="Helical" evidence="8">
    <location>
        <begin position="21"/>
        <end position="41"/>
    </location>
</feature>
<name>A0A1E7JWA9_9ACTN</name>
<dbReference type="GO" id="GO:0030001">
    <property type="term" value="P:metal ion transport"/>
    <property type="evidence" value="ECO:0007669"/>
    <property type="project" value="UniProtKB-ARBA"/>
</dbReference>
<evidence type="ECO:0000256" key="8">
    <source>
        <dbReference type="SAM" id="Phobius"/>
    </source>
</evidence>
<keyword evidence="4 8" id="KW-0812">Transmembrane</keyword>
<protein>
    <submittedName>
        <fullName evidence="9">ATPase</fullName>
    </submittedName>
</protein>
<feature type="transmembrane region" description="Helical" evidence="8">
    <location>
        <begin position="360"/>
        <end position="381"/>
    </location>
</feature>
<evidence type="ECO:0000313" key="9">
    <source>
        <dbReference type="EMBL" id="OEU95790.1"/>
    </source>
</evidence>
<dbReference type="PATRIC" id="fig|1075402.3.peg.860"/>